<keyword evidence="4 6" id="KW-0472">Membrane</keyword>
<evidence type="ECO:0000313" key="8">
    <source>
        <dbReference type="EMBL" id="KAJ8033713.1"/>
    </source>
</evidence>
<keyword evidence="2 6" id="KW-0812">Transmembrane</keyword>
<dbReference type="InterPro" id="IPR036259">
    <property type="entry name" value="MFS_trans_sf"/>
</dbReference>
<feature type="region of interest" description="Disordered" evidence="5">
    <location>
        <begin position="228"/>
        <end position="268"/>
    </location>
</feature>
<evidence type="ECO:0000256" key="5">
    <source>
        <dbReference type="SAM" id="MobiDB-lite"/>
    </source>
</evidence>
<keyword evidence="3 6" id="KW-1133">Transmembrane helix</keyword>
<evidence type="ECO:0000256" key="3">
    <source>
        <dbReference type="ARBA" id="ARBA00022989"/>
    </source>
</evidence>
<reference evidence="8" key="1">
    <citation type="submission" date="2021-10" db="EMBL/GenBank/DDBJ databases">
        <title>Tropical sea cucumber genome reveals ecological adaptation and Cuvierian tubules defense mechanism.</title>
        <authorList>
            <person name="Chen T."/>
        </authorList>
    </citation>
    <scope>NUCLEOTIDE SEQUENCE</scope>
    <source>
        <strain evidence="8">Nanhai2018</strain>
        <tissue evidence="8">Muscle</tissue>
    </source>
</reference>
<dbReference type="EMBL" id="JAIZAY010000011">
    <property type="protein sequence ID" value="KAJ8033713.1"/>
    <property type="molecule type" value="Genomic_DNA"/>
</dbReference>
<evidence type="ECO:0000256" key="4">
    <source>
        <dbReference type="ARBA" id="ARBA00023136"/>
    </source>
</evidence>
<dbReference type="InterPro" id="IPR020846">
    <property type="entry name" value="MFS_dom"/>
</dbReference>
<protein>
    <submittedName>
        <fullName evidence="8">Solute carrier family 22 member 5</fullName>
    </submittedName>
</protein>
<dbReference type="InterPro" id="IPR005829">
    <property type="entry name" value="Sugar_transporter_CS"/>
</dbReference>
<organism evidence="8 9">
    <name type="scientific">Holothuria leucospilota</name>
    <name type="common">Black long sea cucumber</name>
    <name type="synonym">Mertensiothuria leucospilota</name>
    <dbReference type="NCBI Taxonomy" id="206669"/>
    <lineage>
        <taxon>Eukaryota</taxon>
        <taxon>Metazoa</taxon>
        <taxon>Echinodermata</taxon>
        <taxon>Eleutherozoa</taxon>
        <taxon>Echinozoa</taxon>
        <taxon>Holothuroidea</taxon>
        <taxon>Aspidochirotacea</taxon>
        <taxon>Aspidochirotida</taxon>
        <taxon>Holothuriidae</taxon>
        <taxon>Holothuria</taxon>
    </lineage>
</organism>
<evidence type="ECO:0000256" key="2">
    <source>
        <dbReference type="ARBA" id="ARBA00022692"/>
    </source>
</evidence>
<feature type="transmembrane region" description="Helical" evidence="6">
    <location>
        <begin position="44"/>
        <end position="64"/>
    </location>
</feature>
<dbReference type="OrthoDB" id="5296287at2759"/>
<dbReference type="PANTHER" id="PTHR24064">
    <property type="entry name" value="SOLUTE CARRIER FAMILY 22 MEMBER"/>
    <property type="match status" value="1"/>
</dbReference>
<dbReference type="SUPFAM" id="SSF103473">
    <property type="entry name" value="MFS general substrate transporter"/>
    <property type="match status" value="1"/>
</dbReference>
<sequence>MKHLFQSKKASPVIIMKICSLFKFCNLSSIKWDLVCSRAFLVELSQTVLMIGVMIGSLTAGYLADRFGRKKVFFISLFLQGIIGCFQAFSPSFTIFIILRLFMGILDQGYELPAYSMVSEWFTPRVRPYSFICLLNFWAGGILSLPILAYFIRDWRFLQLTISIPFLLFPSLYWFIPESPRWLMSVGRYEEAETILRNVARFNGKSVDLVSTTPETKAGAYVMDDKLKRESEHEKSEEKRENNSAEKGQEKSTHMNDGNEYKNDNRSNKQDTGSYIDLFRGYRMTLVTVVMATAWFVVAFSYYGLSLNAGRLAGDPYINFFLTGAVEIPSHFVATAVVVCEGVEQGVAI</sequence>
<feature type="transmembrane region" description="Helical" evidence="6">
    <location>
        <begin position="73"/>
        <end position="106"/>
    </location>
</feature>
<proteinExistence type="predicted"/>
<evidence type="ECO:0000313" key="9">
    <source>
        <dbReference type="Proteomes" id="UP001152320"/>
    </source>
</evidence>
<feature type="transmembrane region" description="Helical" evidence="6">
    <location>
        <begin position="126"/>
        <end position="150"/>
    </location>
</feature>
<dbReference type="PROSITE" id="PS00216">
    <property type="entry name" value="SUGAR_TRANSPORT_1"/>
    <property type="match status" value="1"/>
</dbReference>
<evidence type="ECO:0000259" key="7">
    <source>
        <dbReference type="PROSITE" id="PS50850"/>
    </source>
</evidence>
<feature type="domain" description="Major facilitator superfamily (MFS) profile" evidence="7">
    <location>
        <begin position="1"/>
        <end position="349"/>
    </location>
</feature>
<evidence type="ECO:0000256" key="6">
    <source>
        <dbReference type="SAM" id="Phobius"/>
    </source>
</evidence>
<dbReference type="Proteomes" id="UP001152320">
    <property type="component" value="Chromosome 11"/>
</dbReference>
<accession>A0A9Q1BW21</accession>
<dbReference type="Gene3D" id="1.20.1250.20">
    <property type="entry name" value="MFS general substrate transporter like domains"/>
    <property type="match status" value="1"/>
</dbReference>
<dbReference type="Pfam" id="PF00083">
    <property type="entry name" value="Sugar_tr"/>
    <property type="match status" value="1"/>
</dbReference>
<comment type="subcellular location">
    <subcellularLocation>
        <location evidence="1">Membrane</location>
        <topology evidence="1">Multi-pass membrane protein</topology>
    </subcellularLocation>
</comment>
<name>A0A9Q1BW21_HOLLE</name>
<feature type="transmembrane region" description="Helical" evidence="6">
    <location>
        <begin position="284"/>
        <end position="305"/>
    </location>
</feature>
<dbReference type="GO" id="GO:0022857">
    <property type="term" value="F:transmembrane transporter activity"/>
    <property type="evidence" value="ECO:0007669"/>
    <property type="project" value="InterPro"/>
</dbReference>
<dbReference type="PROSITE" id="PS50850">
    <property type="entry name" value="MFS"/>
    <property type="match status" value="1"/>
</dbReference>
<keyword evidence="9" id="KW-1185">Reference proteome</keyword>
<dbReference type="GO" id="GO:0016020">
    <property type="term" value="C:membrane"/>
    <property type="evidence" value="ECO:0007669"/>
    <property type="project" value="UniProtKB-SubCell"/>
</dbReference>
<comment type="caution">
    <text evidence="8">The sequence shown here is derived from an EMBL/GenBank/DDBJ whole genome shotgun (WGS) entry which is preliminary data.</text>
</comment>
<dbReference type="InterPro" id="IPR005828">
    <property type="entry name" value="MFS_sugar_transport-like"/>
</dbReference>
<gene>
    <name evidence="8" type="ORF">HOLleu_24047</name>
</gene>
<feature type="transmembrane region" description="Helical" evidence="6">
    <location>
        <begin position="157"/>
        <end position="176"/>
    </location>
</feature>
<evidence type="ECO:0000256" key="1">
    <source>
        <dbReference type="ARBA" id="ARBA00004141"/>
    </source>
</evidence>
<dbReference type="AlphaFoldDB" id="A0A9Q1BW21"/>